<evidence type="ECO:0000256" key="6">
    <source>
        <dbReference type="ARBA" id="ARBA00022777"/>
    </source>
</evidence>
<dbReference type="GO" id="GO:0005737">
    <property type="term" value="C:cytoplasm"/>
    <property type="evidence" value="ECO:0007669"/>
    <property type="project" value="TreeGrafter"/>
</dbReference>
<evidence type="ECO:0000256" key="4">
    <source>
        <dbReference type="ARBA" id="ARBA00022679"/>
    </source>
</evidence>
<dbReference type="GO" id="GO:0005524">
    <property type="term" value="F:ATP binding"/>
    <property type="evidence" value="ECO:0007669"/>
    <property type="project" value="UniProtKB-KW"/>
</dbReference>
<dbReference type="PANTHER" id="PTHR43442">
    <property type="entry name" value="GLUCONOKINASE-RELATED"/>
    <property type="match status" value="1"/>
</dbReference>
<comment type="similarity">
    <text evidence="2 10">Belongs to the gluconokinase GntK/GntV family.</text>
</comment>
<dbReference type="NCBIfam" id="TIGR01313">
    <property type="entry name" value="therm_gnt_kin"/>
    <property type="match status" value="1"/>
</dbReference>
<keyword evidence="7 10" id="KW-0067">ATP-binding</keyword>
<protein>
    <recommendedName>
        <fullName evidence="3 10">Gluconokinase</fullName>
        <ecNumber evidence="3 10">2.7.1.12</ecNumber>
    </recommendedName>
</protein>
<dbReference type="InterPro" id="IPR027417">
    <property type="entry name" value="P-loop_NTPase"/>
</dbReference>
<proteinExistence type="inferred from homology"/>
<sequence length="194" mass="21052">MNETRYPSMIIMGVQGSGKSTIGAALAERLNIRFIDGDDLHPKANKDKMAAGHPLTDEDRVPWLKTIGETIAEGRASGRVTIVACSALKRWYRELLRASDPSVVFVHLVGEKGLLADRLAHRDHEFMPTTLLDSQIETLEPLAEWEHGIAISIDQTPAAIVDEVSRILMARAAGRPVEPGPGSTLTGSIEVLPA</sequence>
<evidence type="ECO:0000256" key="5">
    <source>
        <dbReference type="ARBA" id="ARBA00022741"/>
    </source>
</evidence>
<comment type="pathway">
    <text evidence="1">Carbohydrate acid metabolism.</text>
</comment>
<dbReference type="GO" id="GO:0019521">
    <property type="term" value="P:D-gluconate metabolic process"/>
    <property type="evidence" value="ECO:0007669"/>
    <property type="project" value="UniProtKB-KW"/>
</dbReference>
<dbReference type="STRING" id="684552.SAMN04489719_0826"/>
<evidence type="ECO:0000256" key="8">
    <source>
        <dbReference type="ARBA" id="ARBA00023064"/>
    </source>
</evidence>
<dbReference type="CDD" id="cd02021">
    <property type="entry name" value="GntK"/>
    <property type="match status" value="1"/>
</dbReference>
<dbReference type="AlphaFoldDB" id="A0A1H1M137"/>
<gene>
    <name evidence="11" type="ORF">SAMN04489719_0826</name>
</gene>
<dbReference type="RefSeq" id="WP_172801978.1">
    <property type="nucleotide sequence ID" value="NZ_LT629734.1"/>
</dbReference>
<dbReference type="Proteomes" id="UP000199649">
    <property type="component" value="Chromosome I"/>
</dbReference>
<keyword evidence="4 10" id="KW-0808">Transferase</keyword>
<evidence type="ECO:0000256" key="3">
    <source>
        <dbReference type="ARBA" id="ARBA00012054"/>
    </source>
</evidence>
<evidence type="ECO:0000256" key="2">
    <source>
        <dbReference type="ARBA" id="ARBA00008420"/>
    </source>
</evidence>
<dbReference type="InterPro" id="IPR006001">
    <property type="entry name" value="Therm_gnt_kin"/>
</dbReference>
<keyword evidence="8" id="KW-0311">Gluconate utilization</keyword>
<dbReference type="Pfam" id="PF13671">
    <property type="entry name" value="AAA_33"/>
    <property type="match status" value="1"/>
</dbReference>
<evidence type="ECO:0000256" key="1">
    <source>
        <dbReference type="ARBA" id="ARBA00004761"/>
    </source>
</evidence>
<dbReference type="SUPFAM" id="SSF52540">
    <property type="entry name" value="P-loop containing nucleoside triphosphate hydrolases"/>
    <property type="match status" value="1"/>
</dbReference>
<dbReference type="GO" id="GO:0046316">
    <property type="term" value="F:gluconokinase activity"/>
    <property type="evidence" value="ECO:0007669"/>
    <property type="project" value="UniProtKB-EC"/>
</dbReference>
<keyword evidence="5 10" id="KW-0547">Nucleotide-binding</keyword>
<dbReference type="EC" id="2.7.1.12" evidence="3 10"/>
<name>A0A1H1M137_9MICO</name>
<evidence type="ECO:0000256" key="10">
    <source>
        <dbReference type="RuleBase" id="RU363066"/>
    </source>
</evidence>
<reference evidence="12" key="1">
    <citation type="submission" date="2016-10" db="EMBL/GenBank/DDBJ databases">
        <authorList>
            <person name="Varghese N."/>
            <person name="Submissions S."/>
        </authorList>
    </citation>
    <scope>NUCLEOTIDE SEQUENCE [LARGE SCALE GENOMIC DNA]</scope>
    <source>
        <strain evidence="12">DSM 22965</strain>
    </source>
</reference>
<evidence type="ECO:0000256" key="9">
    <source>
        <dbReference type="ARBA" id="ARBA00048090"/>
    </source>
</evidence>
<dbReference type="EMBL" id="LT629734">
    <property type="protein sequence ID" value="SDR80524.1"/>
    <property type="molecule type" value="Genomic_DNA"/>
</dbReference>
<evidence type="ECO:0000256" key="7">
    <source>
        <dbReference type="ARBA" id="ARBA00022840"/>
    </source>
</evidence>
<keyword evidence="6 10" id="KW-0418">Kinase</keyword>
<dbReference type="Gene3D" id="3.40.50.300">
    <property type="entry name" value="P-loop containing nucleotide triphosphate hydrolases"/>
    <property type="match status" value="1"/>
</dbReference>
<organism evidence="11 12">
    <name type="scientific">Agrococcus carbonis</name>
    <dbReference type="NCBI Taxonomy" id="684552"/>
    <lineage>
        <taxon>Bacteria</taxon>
        <taxon>Bacillati</taxon>
        <taxon>Actinomycetota</taxon>
        <taxon>Actinomycetes</taxon>
        <taxon>Micrococcales</taxon>
        <taxon>Microbacteriaceae</taxon>
        <taxon>Agrococcus</taxon>
    </lineage>
</organism>
<evidence type="ECO:0000313" key="12">
    <source>
        <dbReference type="Proteomes" id="UP000199649"/>
    </source>
</evidence>
<keyword evidence="12" id="KW-1185">Reference proteome</keyword>
<accession>A0A1H1M137</accession>
<comment type="catalytic activity">
    <reaction evidence="9 10">
        <text>D-gluconate + ATP = 6-phospho-D-gluconate + ADP + H(+)</text>
        <dbReference type="Rhea" id="RHEA:19433"/>
        <dbReference type="ChEBI" id="CHEBI:15378"/>
        <dbReference type="ChEBI" id="CHEBI:18391"/>
        <dbReference type="ChEBI" id="CHEBI:30616"/>
        <dbReference type="ChEBI" id="CHEBI:58759"/>
        <dbReference type="ChEBI" id="CHEBI:456216"/>
        <dbReference type="EC" id="2.7.1.12"/>
    </reaction>
</comment>
<dbReference type="PANTHER" id="PTHR43442:SF3">
    <property type="entry name" value="GLUCONOKINASE-RELATED"/>
    <property type="match status" value="1"/>
</dbReference>
<dbReference type="FunFam" id="3.40.50.300:FF:000522">
    <property type="entry name" value="Gluconokinase"/>
    <property type="match status" value="1"/>
</dbReference>
<evidence type="ECO:0000313" key="11">
    <source>
        <dbReference type="EMBL" id="SDR80524.1"/>
    </source>
</evidence>